<dbReference type="VEuPathDB" id="VectorBase:ISCI014503"/>
<dbReference type="Proteomes" id="UP000001555">
    <property type="component" value="Unassembled WGS sequence"/>
</dbReference>
<comment type="similarity">
    <text evidence="2 10">Belongs to the major facilitator superfamily. Proton-dependent oligopeptide transporter (POT/PTR) (TC 2.A.17) family.</text>
</comment>
<evidence type="ECO:0000313" key="15">
    <source>
        <dbReference type="Proteomes" id="UP000001555"/>
    </source>
</evidence>
<feature type="transmembrane region" description="Helical" evidence="12">
    <location>
        <begin position="110"/>
        <end position="134"/>
    </location>
</feature>
<dbReference type="FunFam" id="1.20.1250.20:FF:000379">
    <property type="entry name" value="Uncharacterized protein, isoform A"/>
    <property type="match status" value="1"/>
</dbReference>
<feature type="non-terminal residue" evidence="13">
    <location>
        <position position="1"/>
    </location>
</feature>
<feature type="transmembrane region" description="Helical" evidence="12">
    <location>
        <begin position="58"/>
        <end position="78"/>
    </location>
</feature>
<protein>
    <recommendedName>
        <fullName evidence="9">Oligopeptide transporter 1</fullName>
    </recommendedName>
</protein>
<evidence type="ECO:0000256" key="6">
    <source>
        <dbReference type="ARBA" id="ARBA00022927"/>
    </source>
</evidence>
<gene>
    <name evidence="13" type="ORF">IscW_ISCW014503</name>
</gene>
<dbReference type="EMBL" id="ABJB010374533">
    <property type="status" value="NOT_ANNOTATED_CDS"/>
    <property type="molecule type" value="Genomic_DNA"/>
</dbReference>
<dbReference type="VEuPathDB" id="VectorBase:ISCP_027592"/>
<feature type="transmembrane region" description="Helical" evidence="12">
    <location>
        <begin position="186"/>
        <end position="205"/>
    </location>
</feature>
<dbReference type="GO" id="GO:0071916">
    <property type="term" value="F:dipeptide transmembrane transporter activity"/>
    <property type="evidence" value="ECO:0000318"/>
    <property type="project" value="GO_Central"/>
</dbReference>
<dbReference type="GO" id="GO:0015031">
    <property type="term" value="P:protein transport"/>
    <property type="evidence" value="ECO:0007669"/>
    <property type="project" value="UniProtKB-KW"/>
</dbReference>
<keyword evidence="3 10" id="KW-0813">Transport</keyword>
<dbReference type="EMBL" id="ABJB011041844">
    <property type="status" value="NOT_ANNOTATED_CDS"/>
    <property type="molecule type" value="Genomic_DNA"/>
</dbReference>
<evidence type="ECO:0000256" key="11">
    <source>
        <dbReference type="SAM" id="MobiDB-lite"/>
    </source>
</evidence>
<feature type="transmembrane region" description="Helical" evidence="12">
    <location>
        <begin position="635"/>
        <end position="656"/>
    </location>
</feature>
<dbReference type="AlphaFoldDB" id="B7QH11"/>
<feature type="region of interest" description="Disordered" evidence="11">
    <location>
        <begin position="667"/>
        <end position="692"/>
    </location>
</feature>
<dbReference type="HOGENOM" id="CLU_004790_3_0_1"/>
<dbReference type="VEuPathDB" id="VectorBase:ISCW014503"/>
<dbReference type="EMBL" id="ABJB011060149">
    <property type="status" value="NOT_ANNOTATED_CDS"/>
    <property type="molecule type" value="Genomic_DNA"/>
</dbReference>
<keyword evidence="6" id="KW-0653">Protein transport</keyword>
<organism>
    <name type="scientific">Ixodes scapularis</name>
    <name type="common">Black-legged tick</name>
    <name type="synonym">Deer tick</name>
    <dbReference type="NCBI Taxonomy" id="6945"/>
    <lineage>
        <taxon>Eukaryota</taxon>
        <taxon>Metazoa</taxon>
        <taxon>Ecdysozoa</taxon>
        <taxon>Arthropoda</taxon>
        <taxon>Chelicerata</taxon>
        <taxon>Arachnida</taxon>
        <taxon>Acari</taxon>
        <taxon>Parasitiformes</taxon>
        <taxon>Ixodida</taxon>
        <taxon>Ixodoidea</taxon>
        <taxon>Ixodidae</taxon>
        <taxon>Ixodinae</taxon>
        <taxon>Ixodes</taxon>
    </lineage>
</organism>
<accession>B7QH11</accession>
<dbReference type="FunCoup" id="B7QH11">
    <property type="interactions" value="57"/>
</dbReference>
<keyword evidence="15" id="KW-1185">Reference proteome</keyword>
<dbReference type="FunFam" id="1.20.1250.20:FF:000049">
    <property type="entry name" value="Solute carrier family 15 member 2"/>
    <property type="match status" value="1"/>
</dbReference>
<dbReference type="PROSITE" id="PS01023">
    <property type="entry name" value="PTR2_2"/>
    <property type="match status" value="1"/>
</dbReference>
<feature type="transmembrane region" description="Helical" evidence="12">
    <location>
        <begin position="313"/>
        <end position="331"/>
    </location>
</feature>
<dbReference type="EMBL" id="ABJB010490333">
    <property type="status" value="NOT_ANNOTATED_CDS"/>
    <property type="molecule type" value="Genomic_DNA"/>
</dbReference>
<evidence type="ECO:0000256" key="5">
    <source>
        <dbReference type="ARBA" id="ARBA00022856"/>
    </source>
</evidence>
<dbReference type="OrthoDB" id="10071041at2759"/>
<dbReference type="EMBL" id="ABJB010088225">
    <property type="status" value="NOT_ANNOTATED_CDS"/>
    <property type="molecule type" value="Genomic_DNA"/>
</dbReference>
<dbReference type="GO" id="GO:0016787">
    <property type="term" value="F:hydrolase activity"/>
    <property type="evidence" value="ECO:0007669"/>
    <property type="project" value="UniProtKB-KW"/>
</dbReference>
<feature type="transmembrane region" description="Helical" evidence="12">
    <location>
        <begin position="571"/>
        <end position="591"/>
    </location>
</feature>
<evidence type="ECO:0000313" key="14">
    <source>
        <dbReference type="EnsemblMetazoa" id="ISCW014503-PA"/>
    </source>
</evidence>
<dbReference type="GO" id="GO:0005886">
    <property type="term" value="C:plasma membrane"/>
    <property type="evidence" value="ECO:0000318"/>
    <property type="project" value="GO_Central"/>
</dbReference>
<evidence type="ECO:0000256" key="8">
    <source>
        <dbReference type="ARBA" id="ARBA00023136"/>
    </source>
</evidence>
<dbReference type="Pfam" id="PF00854">
    <property type="entry name" value="PTR2"/>
    <property type="match status" value="2"/>
</dbReference>
<dbReference type="Gene3D" id="1.20.1250.20">
    <property type="entry name" value="MFS general substrate transporter like domains"/>
    <property type="match status" value="2"/>
</dbReference>
<evidence type="ECO:0000256" key="3">
    <source>
        <dbReference type="ARBA" id="ARBA00022448"/>
    </source>
</evidence>
<dbReference type="EMBL" id="ABJB010176497">
    <property type="status" value="NOT_ANNOTATED_CDS"/>
    <property type="molecule type" value="Genomic_DNA"/>
</dbReference>
<evidence type="ECO:0000256" key="2">
    <source>
        <dbReference type="ARBA" id="ARBA00005982"/>
    </source>
</evidence>
<dbReference type="InterPro" id="IPR000109">
    <property type="entry name" value="POT_fam"/>
</dbReference>
<evidence type="ECO:0000313" key="13">
    <source>
        <dbReference type="EMBL" id="EEC18133.1"/>
    </source>
</evidence>
<evidence type="ECO:0000256" key="4">
    <source>
        <dbReference type="ARBA" id="ARBA00022692"/>
    </source>
</evidence>
<reference evidence="14" key="2">
    <citation type="submission" date="2020-05" db="UniProtKB">
        <authorList>
            <consortium name="EnsemblMetazoa"/>
        </authorList>
    </citation>
    <scope>IDENTIFICATION</scope>
    <source>
        <strain evidence="14">wikel</strain>
    </source>
</reference>
<dbReference type="PROSITE" id="PS01022">
    <property type="entry name" value="PTR2_1"/>
    <property type="match status" value="1"/>
</dbReference>
<dbReference type="EnsemblMetazoa" id="ISCW014503-RA">
    <property type="protein sequence ID" value="ISCW014503-PA"/>
    <property type="gene ID" value="ISCW014503"/>
</dbReference>
<evidence type="ECO:0000256" key="9">
    <source>
        <dbReference type="ARBA" id="ARBA00078114"/>
    </source>
</evidence>
<keyword evidence="13" id="KW-0378">Hydrolase</keyword>
<dbReference type="CDD" id="cd17347">
    <property type="entry name" value="MFS_SLC15A1_2_like"/>
    <property type="match status" value="1"/>
</dbReference>
<proteinExistence type="inferred from homology"/>
<dbReference type="GO" id="GO:0140206">
    <property type="term" value="P:dipeptide import across plasma membrane"/>
    <property type="evidence" value="ECO:0000318"/>
    <property type="project" value="GO_Central"/>
</dbReference>
<feature type="transmembrane region" description="Helical" evidence="12">
    <location>
        <begin position="262"/>
        <end position="279"/>
    </location>
</feature>
<dbReference type="GO" id="GO:0016324">
    <property type="term" value="C:apical plasma membrane"/>
    <property type="evidence" value="ECO:0000318"/>
    <property type="project" value="GO_Central"/>
</dbReference>
<keyword evidence="4 10" id="KW-0812">Transmembrane</keyword>
<keyword evidence="7 12" id="KW-1133">Transmembrane helix</keyword>
<dbReference type="SUPFAM" id="SSF103473">
    <property type="entry name" value="MFS general substrate transporter"/>
    <property type="match status" value="1"/>
</dbReference>
<dbReference type="InterPro" id="IPR018456">
    <property type="entry name" value="PTR2_symporter_CS"/>
</dbReference>
<dbReference type="PaxDb" id="6945-B7QH11"/>
<reference evidence="13 15" key="1">
    <citation type="submission" date="2008-03" db="EMBL/GenBank/DDBJ databases">
        <title>Annotation of Ixodes scapularis.</title>
        <authorList>
            <consortium name="Ixodes scapularis Genome Project Consortium"/>
            <person name="Caler E."/>
            <person name="Hannick L.I."/>
            <person name="Bidwell S."/>
            <person name="Joardar V."/>
            <person name="Thiagarajan M."/>
            <person name="Amedeo P."/>
            <person name="Galinsky K.J."/>
            <person name="Schobel S."/>
            <person name="Inman J."/>
            <person name="Hostetler J."/>
            <person name="Miller J."/>
            <person name="Hammond M."/>
            <person name="Megy K."/>
            <person name="Lawson D."/>
            <person name="Kodira C."/>
            <person name="Sutton G."/>
            <person name="Meyer J."/>
            <person name="Hill C.A."/>
            <person name="Birren B."/>
            <person name="Nene V."/>
            <person name="Collins F."/>
            <person name="Alarcon-Chaidez F."/>
            <person name="Wikel S."/>
            <person name="Strausberg R."/>
        </authorList>
    </citation>
    <scope>NUCLEOTIDE SEQUENCE [LARGE SCALE GENOMIC DNA]</scope>
    <source>
        <strain evidence="15">Wikel</strain>
        <strain evidence="13">Wikel colony</strain>
    </source>
</reference>
<dbReference type="PANTHER" id="PTHR11654">
    <property type="entry name" value="OLIGOPEPTIDE TRANSPORTER-RELATED"/>
    <property type="match status" value="1"/>
</dbReference>
<evidence type="ECO:0000256" key="1">
    <source>
        <dbReference type="ARBA" id="ARBA00004141"/>
    </source>
</evidence>
<dbReference type="EMBL" id="ABJB011084691">
    <property type="status" value="NOT_ANNOTATED_CDS"/>
    <property type="molecule type" value="Genomic_DNA"/>
</dbReference>
<feature type="compositionally biased region" description="Basic and acidic residues" evidence="11">
    <location>
        <begin position="667"/>
        <end position="676"/>
    </location>
</feature>
<dbReference type="InterPro" id="IPR036259">
    <property type="entry name" value="MFS_trans_sf"/>
</dbReference>
<name>B7QH11_IXOSC</name>
<sequence>VEKATGESPKPYPKAVFFIIATEFCERFSYYGMRTILTLYLINMLMFDESTAKSIYHVFIMGCYFSPVLGAMIADSYLGKFRTIFYISIVYAIGNITLAVSATPPLLDQIWIPMVGLTVIAFGTGGIKPCVAAFGGDQFGPGQEKQLEQFFSLFYLSINAGSLLSTFITPILRVQKCMGQMYCFPLAYGVPAALMVVALVLFVIGKPMYKMVPPAGNVVVQVMGCIFHAVSVRFKSKEKKAHWLDYSEDKYDKSLISDIKDLLHVLVLYVPLPIFWALFDQQGSQWTLQANKMDGEFFGLQVLPDQMQVVNPFLILILVPFFAYIVYPLFARCNLLNKPLQKITIGGLAAAAAFGAAGCLDLVLEVRKGVPYSVFTSSSHLSREKLNTMLHRCLGSRMSVHKEVLVTLLVCACFLDSQIHVEKTLPALTETSFSVNRGPSCPSTLQEATVKFTFEEKKAFAVVFSLDVSDPTKIVASQVRNRKRSRDVRWRPWGTRERVPANLVNVSLFFYFRYAVKLLTVDDIVVATCNTAVRNGGVYMMTFVQDQNNKSVQCMTHMTIEPNSLHMFYQIPQYVLITAGEVMFSVTGLEFSYSQAPTSMKSVVQAAWLITVAVGNLIVVIVAKARFFNNASAESFMYCGLMGLDMLIFAIVAYFYKYITPGSRNPAVEDEKHSSREPPAYQNNVFEGDTKM</sequence>
<dbReference type="EMBL" id="ABJB010620591">
    <property type="status" value="NOT_ANNOTATED_CDS"/>
    <property type="molecule type" value="Genomic_DNA"/>
</dbReference>
<feature type="transmembrane region" description="Helical" evidence="12">
    <location>
        <begin position="343"/>
        <end position="364"/>
    </location>
</feature>
<evidence type="ECO:0000256" key="10">
    <source>
        <dbReference type="RuleBase" id="RU003755"/>
    </source>
</evidence>
<comment type="subcellular location">
    <subcellularLocation>
        <location evidence="1 10">Membrane</location>
        <topology evidence="1 10">Multi-pass membrane protein</topology>
    </subcellularLocation>
</comment>
<feature type="transmembrane region" description="Helical" evidence="12">
    <location>
        <begin position="154"/>
        <end position="174"/>
    </location>
</feature>
<feature type="transmembrane region" description="Helical" evidence="12">
    <location>
        <begin position="211"/>
        <end position="230"/>
    </location>
</feature>
<dbReference type="STRING" id="6945.B7QH11"/>
<feature type="transmembrane region" description="Helical" evidence="12">
    <location>
        <begin position="84"/>
        <end position="103"/>
    </location>
</feature>
<dbReference type="EMBL" id="DS935822">
    <property type="protein sequence ID" value="EEC18133.1"/>
    <property type="molecule type" value="Genomic_DNA"/>
</dbReference>
<evidence type="ECO:0000256" key="7">
    <source>
        <dbReference type="ARBA" id="ARBA00022989"/>
    </source>
</evidence>
<evidence type="ECO:0000256" key="12">
    <source>
        <dbReference type="SAM" id="Phobius"/>
    </source>
</evidence>
<keyword evidence="5" id="KW-0571">Peptide transport</keyword>
<feature type="transmembrane region" description="Helical" evidence="12">
    <location>
        <begin position="603"/>
        <end position="623"/>
    </location>
</feature>
<keyword evidence="8 12" id="KW-0472">Membrane</keyword>